<accession>A0A918KKV9</accession>
<dbReference type="CDD" id="cd06558">
    <property type="entry name" value="crotonase-like"/>
    <property type="match status" value="1"/>
</dbReference>
<dbReference type="AlphaFoldDB" id="A0A918KKV9"/>
<dbReference type="SUPFAM" id="SSF52096">
    <property type="entry name" value="ClpP/crotonase"/>
    <property type="match status" value="1"/>
</dbReference>
<dbReference type="GO" id="GO:0005829">
    <property type="term" value="C:cytosol"/>
    <property type="evidence" value="ECO:0007669"/>
    <property type="project" value="TreeGrafter"/>
</dbReference>
<dbReference type="GO" id="GO:0006574">
    <property type="term" value="P:L-valine catabolic process"/>
    <property type="evidence" value="ECO:0007669"/>
    <property type="project" value="TreeGrafter"/>
</dbReference>
<gene>
    <name evidence="5" type="ORF">GCM10007392_36610</name>
</gene>
<dbReference type="Gene3D" id="3.90.226.10">
    <property type="entry name" value="2-enoyl-CoA Hydratase, Chain A, domain 1"/>
    <property type="match status" value="1"/>
</dbReference>
<dbReference type="InterPro" id="IPR029045">
    <property type="entry name" value="ClpP/crotonase-like_dom_sf"/>
</dbReference>
<evidence type="ECO:0000259" key="4">
    <source>
        <dbReference type="Pfam" id="PF16113"/>
    </source>
</evidence>
<evidence type="ECO:0000256" key="2">
    <source>
        <dbReference type="ARBA" id="ARBA00011915"/>
    </source>
</evidence>
<dbReference type="PANTHER" id="PTHR43176">
    <property type="entry name" value="3-HYDROXYISOBUTYRYL-COA HYDROLASE-RELATED"/>
    <property type="match status" value="1"/>
</dbReference>
<dbReference type="InterPro" id="IPR045004">
    <property type="entry name" value="ECH_dom"/>
</dbReference>
<comment type="caution">
    <text evidence="5">The sequence shown here is derived from an EMBL/GenBank/DDBJ whole genome shotgun (WGS) entry which is preliminary data.</text>
</comment>
<evidence type="ECO:0000256" key="3">
    <source>
        <dbReference type="ARBA" id="ARBA00022801"/>
    </source>
</evidence>
<evidence type="ECO:0000313" key="5">
    <source>
        <dbReference type="EMBL" id="GGX65418.1"/>
    </source>
</evidence>
<feature type="domain" description="Enoyl-CoA hydratase/isomerase" evidence="4">
    <location>
        <begin position="20"/>
        <end position="342"/>
    </location>
</feature>
<comment type="catalytic activity">
    <reaction evidence="1">
        <text>3-hydroxy-2-methylpropanoyl-CoA + H2O = 3-hydroxy-2-methylpropanoate + CoA + H(+)</text>
        <dbReference type="Rhea" id="RHEA:20888"/>
        <dbReference type="ChEBI" id="CHEBI:11805"/>
        <dbReference type="ChEBI" id="CHEBI:15377"/>
        <dbReference type="ChEBI" id="CHEBI:15378"/>
        <dbReference type="ChEBI" id="CHEBI:57287"/>
        <dbReference type="ChEBI" id="CHEBI:57340"/>
        <dbReference type="EC" id="3.1.2.4"/>
    </reaction>
</comment>
<dbReference type="InterPro" id="IPR032259">
    <property type="entry name" value="HIBYL-CoA-H"/>
</dbReference>
<reference evidence="5" key="1">
    <citation type="journal article" date="2014" name="Int. J. Syst. Evol. Microbiol.">
        <title>Complete genome sequence of Corynebacterium casei LMG S-19264T (=DSM 44701T), isolated from a smear-ripened cheese.</title>
        <authorList>
            <consortium name="US DOE Joint Genome Institute (JGI-PGF)"/>
            <person name="Walter F."/>
            <person name="Albersmeier A."/>
            <person name="Kalinowski J."/>
            <person name="Ruckert C."/>
        </authorList>
    </citation>
    <scope>NUCLEOTIDE SEQUENCE</scope>
    <source>
        <strain evidence="5">KCTC 22169</strain>
    </source>
</reference>
<protein>
    <recommendedName>
        <fullName evidence="2">3-hydroxyisobutyryl-CoA hydrolase</fullName>
        <ecNumber evidence="2">3.1.2.4</ecNumber>
    </recommendedName>
</protein>
<dbReference type="Pfam" id="PF16113">
    <property type="entry name" value="ECH_2"/>
    <property type="match status" value="1"/>
</dbReference>
<keyword evidence="6" id="KW-1185">Reference proteome</keyword>
<proteinExistence type="predicted"/>
<reference evidence="5" key="2">
    <citation type="submission" date="2020-09" db="EMBL/GenBank/DDBJ databases">
        <authorList>
            <person name="Sun Q."/>
            <person name="Kim S."/>
        </authorList>
    </citation>
    <scope>NUCLEOTIDE SEQUENCE</scope>
    <source>
        <strain evidence="5">KCTC 22169</strain>
    </source>
</reference>
<organism evidence="5 6">
    <name type="scientific">Saccharospirillum salsuginis</name>
    <dbReference type="NCBI Taxonomy" id="418750"/>
    <lineage>
        <taxon>Bacteria</taxon>
        <taxon>Pseudomonadati</taxon>
        <taxon>Pseudomonadota</taxon>
        <taxon>Gammaproteobacteria</taxon>
        <taxon>Oceanospirillales</taxon>
        <taxon>Saccharospirillaceae</taxon>
        <taxon>Saccharospirillum</taxon>
    </lineage>
</organism>
<evidence type="ECO:0000256" key="1">
    <source>
        <dbReference type="ARBA" id="ARBA00001709"/>
    </source>
</evidence>
<dbReference type="EMBL" id="BMXR01000009">
    <property type="protein sequence ID" value="GGX65418.1"/>
    <property type="molecule type" value="Genomic_DNA"/>
</dbReference>
<dbReference type="EC" id="3.1.2.4" evidence="2"/>
<keyword evidence="3" id="KW-0378">Hydrolase</keyword>
<sequence length="355" mass="39340">MTETPSQASPLIVEQYGAVRRLRMNRPAALNALNLELIEALTVAIEKALDDDRVTTLWLESTSERSFCAGGDVKALAQVLREASADEQRRTGHRYFQAEYRLDALIAHCPKPIVAWGQGLVMGGGWGLLAGADLRLVTADARFAMPEIQIGLFPDVGAAHFLQQPDWRLGTFLGISGVHISGREAVALGYAEAVMTPDTAEALLKALAEGLPLREWQPPKPDGQTQALFDAWSSALDSLPEPVLSDWIDHIKHHDFKAFNEAAEQWQRGSALSVALTWHHFKRLRKASRVEALETDLVVGAQACAEREFLEGVRALLIDKDKSPAWLYPNVTAVPFTMIERFYRPLPFESEAIWP</sequence>
<evidence type="ECO:0000313" key="6">
    <source>
        <dbReference type="Proteomes" id="UP000626148"/>
    </source>
</evidence>
<dbReference type="PANTHER" id="PTHR43176:SF3">
    <property type="entry name" value="3-HYDROXYISOBUTYRYL-COA HYDROLASE, MITOCHONDRIAL"/>
    <property type="match status" value="1"/>
</dbReference>
<dbReference type="Proteomes" id="UP000626148">
    <property type="component" value="Unassembled WGS sequence"/>
</dbReference>
<dbReference type="GO" id="GO:0003860">
    <property type="term" value="F:3-hydroxyisobutyryl-CoA hydrolase activity"/>
    <property type="evidence" value="ECO:0007669"/>
    <property type="project" value="UniProtKB-EC"/>
</dbReference>
<dbReference type="RefSeq" id="WP_189611369.1">
    <property type="nucleotide sequence ID" value="NZ_BMXR01000009.1"/>
</dbReference>
<name>A0A918KKV9_9GAMM</name>